<dbReference type="InterPro" id="IPR049046">
    <property type="entry name" value="Beta-AFase-like_GH127_middle"/>
</dbReference>
<evidence type="ECO:0000259" key="2">
    <source>
        <dbReference type="Pfam" id="PF20736"/>
    </source>
</evidence>
<dbReference type="Pfam" id="PF20736">
    <property type="entry name" value="Glyco_hydro127M"/>
    <property type="match status" value="1"/>
</dbReference>
<dbReference type="SUPFAM" id="SSF110221">
    <property type="entry name" value="AbfB domain"/>
    <property type="match status" value="1"/>
</dbReference>
<dbReference type="Pfam" id="PF07944">
    <property type="entry name" value="Beta-AFase-like_GH127_cat"/>
    <property type="match status" value="1"/>
</dbReference>
<gene>
    <name evidence="3" type="ORF">POM88_049361</name>
</gene>
<sequence length="806" mass="91707">MFPLYYLNPTDSSTWTNVIPRKVLREEDRFDWDIMHKKMQKASEFEVPKGLLKELPLGNVRLDLNSIHGRAQQTNLEYLLMLDVDRLVWNFRKTANVPAPGRPYGGWEAPNVELRGHFVGHFLSASAQMWASSRNERLNEKMAAVVSALCDCQDIIGTGYLSAFPSDFFERVEALKPVWAPYYTIHKIMAGLLDQYLFANDTRALRMVTWMADYFTKRVKNVILKYTVERHWQSLNEETGGMNDVLYKLYYVTKNSSHLLLAHLFDKPCFLGILAVQADDISGFHANTHIPIVIGSQQRYEITGNPLYREIGKFFMDIVNSSHAYATGGTSVSEFWSEPNRLGSYLRSETEESCTTYNMLKVSRNLFRWTKDMAYVDYYERALTNGVLSIQRGMEPGVMIYMLPLGHGQSKAISQHGWGTVNDSFWCCYGTGIESFSKLGDSIYFEQEGEVPGIYIIQYIKSSVDWESGHLSLVQKVKPVVSWDNHLMLALIVSTEKFQKTNAISSTLNLRIPIWSRSDGAMAALNSKPLSLPSPGNFLSITKIWSTNDVITLTLPISIWTEAIKDDRLEYASHKAIFYGPYLLVGLSSGDMDISPEAADSPSEWMTPVPAEYNSHVITLSKESENLKLAFTKYRADIVLDKLPEPGTNYSVYATFRLIPKDSKTLMAKDAIWKSVMLEPFGHPGMVVMHRGKNENLEVKATSDQNTSVFRLVNGLDKKKDSVSLESESKKGCFVYSEHRLGAVVKLKCNMESWDDDFKEAASFRMRDGISKYDPISFVAKGRTRKFLMQPLFSIRDEKYTVYFNI</sequence>
<dbReference type="AlphaFoldDB" id="A0AAD8GVG1"/>
<name>A0AAD8GVG1_9APIA</name>
<dbReference type="Proteomes" id="UP001237642">
    <property type="component" value="Unassembled WGS sequence"/>
</dbReference>
<evidence type="ECO:0000259" key="1">
    <source>
        <dbReference type="Pfam" id="PF07944"/>
    </source>
</evidence>
<dbReference type="EMBL" id="JAUIZM010000011">
    <property type="protein sequence ID" value="KAK1356105.1"/>
    <property type="molecule type" value="Genomic_DNA"/>
</dbReference>
<comment type="caution">
    <text evidence="3">The sequence shown here is derived from an EMBL/GenBank/DDBJ whole genome shotgun (WGS) entry which is preliminary data.</text>
</comment>
<dbReference type="InterPro" id="IPR012878">
    <property type="entry name" value="Beta-AFase-like_GH127_cat"/>
</dbReference>
<dbReference type="GO" id="GO:0046556">
    <property type="term" value="F:alpha-L-arabinofuranosidase activity"/>
    <property type="evidence" value="ECO:0007669"/>
    <property type="project" value="InterPro"/>
</dbReference>
<reference evidence="3" key="1">
    <citation type="submission" date="2023-02" db="EMBL/GenBank/DDBJ databases">
        <title>Genome of toxic invasive species Heracleum sosnowskyi carries increased number of genes despite the absence of recent whole-genome duplications.</title>
        <authorList>
            <person name="Schelkunov M."/>
            <person name="Shtratnikova V."/>
            <person name="Makarenko M."/>
            <person name="Klepikova A."/>
            <person name="Omelchenko D."/>
            <person name="Novikova G."/>
            <person name="Obukhova E."/>
            <person name="Bogdanov V."/>
            <person name="Penin A."/>
            <person name="Logacheva M."/>
        </authorList>
    </citation>
    <scope>NUCLEOTIDE SEQUENCE</scope>
    <source>
        <strain evidence="3">Hsosn_3</strain>
        <tissue evidence="3">Leaf</tissue>
    </source>
</reference>
<dbReference type="InterPro" id="IPR008928">
    <property type="entry name" value="6-hairpin_glycosidase_sf"/>
</dbReference>
<evidence type="ECO:0000313" key="4">
    <source>
        <dbReference type="Proteomes" id="UP001237642"/>
    </source>
</evidence>
<feature type="domain" description="Non-reducing end beta-L-arabinofuranosidase-like GH127 middle" evidence="2">
    <location>
        <begin position="453"/>
        <end position="557"/>
    </location>
</feature>
<dbReference type="PANTHER" id="PTHR31151">
    <property type="entry name" value="PROLINE-TRNA LIGASE (DUF1680)"/>
    <property type="match status" value="1"/>
</dbReference>
<dbReference type="PANTHER" id="PTHR31151:SF0">
    <property type="entry name" value="PROLINE-TRNA LIGASE (DUF1680)"/>
    <property type="match status" value="1"/>
</dbReference>
<reference evidence="3" key="2">
    <citation type="submission" date="2023-05" db="EMBL/GenBank/DDBJ databases">
        <authorList>
            <person name="Schelkunov M.I."/>
        </authorList>
    </citation>
    <scope>NUCLEOTIDE SEQUENCE</scope>
    <source>
        <strain evidence="3">Hsosn_3</strain>
        <tissue evidence="3">Leaf</tissue>
    </source>
</reference>
<dbReference type="SUPFAM" id="SSF48208">
    <property type="entry name" value="Six-hairpin glycosidases"/>
    <property type="match status" value="1"/>
</dbReference>
<dbReference type="GO" id="GO:0046373">
    <property type="term" value="P:L-arabinose metabolic process"/>
    <property type="evidence" value="ECO:0007669"/>
    <property type="project" value="InterPro"/>
</dbReference>
<organism evidence="3 4">
    <name type="scientific">Heracleum sosnowskyi</name>
    <dbReference type="NCBI Taxonomy" id="360622"/>
    <lineage>
        <taxon>Eukaryota</taxon>
        <taxon>Viridiplantae</taxon>
        <taxon>Streptophyta</taxon>
        <taxon>Embryophyta</taxon>
        <taxon>Tracheophyta</taxon>
        <taxon>Spermatophyta</taxon>
        <taxon>Magnoliopsida</taxon>
        <taxon>eudicotyledons</taxon>
        <taxon>Gunneridae</taxon>
        <taxon>Pentapetalae</taxon>
        <taxon>asterids</taxon>
        <taxon>campanulids</taxon>
        <taxon>Apiales</taxon>
        <taxon>Apiaceae</taxon>
        <taxon>Apioideae</taxon>
        <taxon>apioid superclade</taxon>
        <taxon>Tordylieae</taxon>
        <taxon>Tordyliinae</taxon>
        <taxon>Heracleum</taxon>
    </lineage>
</organism>
<feature type="domain" description="Non-reducing end beta-L-arabinofuranosidase-like GH127 catalytic" evidence="1">
    <location>
        <begin position="60"/>
        <end position="441"/>
    </location>
</feature>
<dbReference type="InterPro" id="IPR036195">
    <property type="entry name" value="AbfB_ABD_sf"/>
</dbReference>
<protein>
    <submittedName>
        <fullName evidence="3">AbfB domain-containing protein</fullName>
    </submittedName>
</protein>
<accession>A0AAD8GVG1</accession>
<evidence type="ECO:0000313" key="3">
    <source>
        <dbReference type="EMBL" id="KAK1356105.1"/>
    </source>
</evidence>
<proteinExistence type="predicted"/>
<dbReference type="Gene3D" id="2.80.10.50">
    <property type="match status" value="1"/>
</dbReference>
<keyword evidence="4" id="KW-1185">Reference proteome</keyword>